<protein>
    <submittedName>
        <fullName evidence="1">Uncharacterized protein</fullName>
    </submittedName>
</protein>
<reference evidence="2 3" key="2">
    <citation type="submission" date="2018-12" db="EMBL/GenBank/DDBJ databases">
        <title>Genomic insights into the evolutionary origins and pathogenicity of five Vibrio parahaemolyticus strains isolated from the shrimp with acute hepatopancreatic necrosis disease (AHPND).</title>
        <authorList>
            <person name="Yang Q."/>
            <person name="Dong X."/>
            <person name="Xie G."/>
            <person name="Fu S."/>
            <person name="Zou P."/>
            <person name="Sun J."/>
            <person name="Wang Y."/>
            <person name="Huang J."/>
        </authorList>
    </citation>
    <scope>NUCLEOTIDE SEQUENCE [LARGE SCALE GENOMIC DNA]</scope>
    <source>
        <strain evidence="2 3">20160303005-1</strain>
    </source>
</reference>
<dbReference type="EMBL" id="DACQKT010000004">
    <property type="protein sequence ID" value="HAS6677221.1"/>
    <property type="molecule type" value="Genomic_DNA"/>
</dbReference>
<evidence type="ECO:0000313" key="3">
    <source>
        <dbReference type="Proteomes" id="UP000464718"/>
    </source>
</evidence>
<proteinExistence type="predicted"/>
<reference evidence="1" key="3">
    <citation type="submission" date="2019-12" db="EMBL/GenBank/DDBJ databases">
        <authorList>
            <consortium name="NCBI Pathogen Detection Project"/>
        </authorList>
    </citation>
    <scope>NUCLEOTIDE SEQUENCE</scope>
    <source>
        <strain evidence="1">1930</strain>
    </source>
</reference>
<evidence type="ECO:0000313" key="1">
    <source>
        <dbReference type="EMBL" id="HAS6677221.1"/>
    </source>
</evidence>
<dbReference type="Proteomes" id="UP000856022">
    <property type="component" value="Unassembled WGS sequence"/>
</dbReference>
<dbReference type="Proteomes" id="UP000464718">
    <property type="component" value="Chromosome ii"/>
</dbReference>
<accession>A0A7Z2MWL8</accession>
<dbReference type="AlphaFoldDB" id="A0A7Z2MWL8"/>
<sequence>MATPFKKKIQKKASGDEISFKRLFLVLSC</sequence>
<name>A0A7Z2MWL8_VIBPH</name>
<evidence type="ECO:0000313" key="2">
    <source>
        <dbReference type="EMBL" id="QHH11601.1"/>
    </source>
</evidence>
<reference evidence="1" key="1">
    <citation type="journal article" date="2018" name="Genome Biol.">
        <title>SKESA: strategic k-mer extension for scrupulous assemblies.</title>
        <authorList>
            <person name="Souvorov A."/>
            <person name="Agarwala R."/>
            <person name="Lipman D.J."/>
        </authorList>
    </citation>
    <scope>NUCLEOTIDE SEQUENCE</scope>
    <source>
        <strain evidence="1">1930</strain>
    </source>
</reference>
<dbReference type="EMBL" id="CP034299">
    <property type="protein sequence ID" value="QHH11601.1"/>
    <property type="molecule type" value="Genomic_DNA"/>
</dbReference>
<gene>
    <name evidence="2" type="ORF">EHC69_20110</name>
    <name evidence="1" type="ORF">I7278_10425</name>
</gene>
<organism evidence="1">
    <name type="scientific">Vibrio parahaemolyticus</name>
    <dbReference type="NCBI Taxonomy" id="670"/>
    <lineage>
        <taxon>Bacteria</taxon>
        <taxon>Pseudomonadati</taxon>
        <taxon>Pseudomonadota</taxon>
        <taxon>Gammaproteobacteria</taxon>
        <taxon>Vibrionales</taxon>
        <taxon>Vibrionaceae</taxon>
        <taxon>Vibrio</taxon>
    </lineage>
</organism>